<gene>
    <name evidence="4" type="ORF">Agub_g6759</name>
</gene>
<feature type="non-terminal residue" evidence="4">
    <location>
        <position position="1"/>
    </location>
</feature>
<organism evidence="4 5">
    <name type="scientific">Astrephomene gubernaculifera</name>
    <dbReference type="NCBI Taxonomy" id="47775"/>
    <lineage>
        <taxon>Eukaryota</taxon>
        <taxon>Viridiplantae</taxon>
        <taxon>Chlorophyta</taxon>
        <taxon>core chlorophytes</taxon>
        <taxon>Chlorophyceae</taxon>
        <taxon>CS clade</taxon>
        <taxon>Chlamydomonadales</taxon>
        <taxon>Astrephomenaceae</taxon>
        <taxon>Astrephomene</taxon>
    </lineage>
</organism>
<comment type="caution">
    <text evidence="4">The sequence shown here is derived from an EMBL/GenBank/DDBJ whole genome shotgun (WGS) entry which is preliminary data.</text>
</comment>
<feature type="region of interest" description="Disordered" evidence="3">
    <location>
        <begin position="84"/>
        <end position="121"/>
    </location>
</feature>
<accession>A0AAD3HLR4</accession>
<feature type="compositionally biased region" description="Polar residues" evidence="3">
    <location>
        <begin position="108"/>
        <end position="121"/>
    </location>
</feature>
<dbReference type="InterPro" id="IPR037359">
    <property type="entry name" value="NST/OST"/>
</dbReference>
<evidence type="ECO:0000256" key="2">
    <source>
        <dbReference type="PIRSR" id="PIRSR637359-2"/>
    </source>
</evidence>
<dbReference type="PANTHER" id="PTHR10605:SF56">
    <property type="entry name" value="BIFUNCTIONAL HEPARAN SULFATE N-DEACETYLASE_N-SULFOTRANSFERASE"/>
    <property type="match status" value="1"/>
</dbReference>
<evidence type="ECO:0000313" key="5">
    <source>
        <dbReference type="Proteomes" id="UP001054857"/>
    </source>
</evidence>
<evidence type="ECO:0000313" key="4">
    <source>
        <dbReference type="EMBL" id="GFR45382.1"/>
    </source>
</evidence>
<feature type="compositionally biased region" description="Low complexity" evidence="3">
    <location>
        <begin position="96"/>
        <end position="107"/>
    </location>
</feature>
<feature type="non-terminal residue" evidence="4">
    <location>
        <position position="121"/>
    </location>
</feature>
<dbReference type="InterPro" id="IPR027417">
    <property type="entry name" value="P-loop_NTPase"/>
</dbReference>
<protein>
    <recommendedName>
        <fullName evidence="6">Sulfotransferase</fullName>
    </recommendedName>
</protein>
<dbReference type="GO" id="GO:0008146">
    <property type="term" value="F:sulfotransferase activity"/>
    <property type="evidence" value="ECO:0007669"/>
    <property type="project" value="InterPro"/>
</dbReference>
<proteinExistence type="predicted"/>
<dbReference type="AlphaFoldDB" id="A0AAD3HLR4"/>
<keyword evidence="5" id="KW-1185">Reference proteome</keyword>
<feature type="binding site" evidence="2">
    <location>
        <position position="75"/>
    </location>
    <ligand>
        <name>3'-phosphoadenylyl sulfate</name>
        <dbReference type="ChEBI" id="CHEBI:58339"/>
    </ligand>
</feature>
<reference evidence="4 5" key="1">
    <citation type="journal article" date="2021" name="Sci. Rep.">
        <title>Genome sequencing of the multicellular alga Astrephomene provides insights into convergent evolution of germ-soma differentiation.</title>
        <authorList>
            <person name="Yamashita S."/>
            <person name="Yamamoto K."/>
            <person name="Matsuzaki R."/>
            <person name="Suzuki S."/>
            <person name="Yamaguchi H."/>
            <person name="Hirooka S."/>
            <person name="Minakuchi Y."/>
            <person name="Miyagishima S."/>
            <person name="Kawachi M."/>
            <person name="Toyoda A."/>
            <person name="Nozaki H."/>
        </authorList>
    </citation>
    <scope>NUCLEOTIDE SEQUENCE [LARGE SCALE GENOMIC DNA]</scope>
    <source>
        <strain evidence="4 5">NIES-4017</strain>
    </source>
</reference>
<evidence type="ECO:0008006" key="6">
    <source>
        <dbReference type="Google" id="ProtNLM"/>
    </source>
</evidence>
<keyword evidence="1" id="KW-0808">Transferase</keyword>
<dbReference type="SUPFAM" id="SSF52540">
    <property type="entry name" value="P-loop containing nucleoside triphosphate hydrolases"/>
    <property type="match status" value="1"/>
</dbReference>
<sequence length="121" mass="13625">QCFARSNFLGWSVYDIFLENYLAHFPKEQLLVLYTEQLASAPTAAFRAFEAHLGVREWQYDDDVTSLQYNTRGCYGWTCNTAEESRKRPDSQPAATTTTTTTTTTITSSHQGNNPDSNNNG</sequence>
<dbReference type="EMBL" id="BMAR01000009">
    <property type="protein sequence ID" value="GFR45382.1"/>
    <property type="molecule type" value="Genomic_DNA"/>
</dbReference>
<dbReference type="PANTHER" id="PTHR10605">
    <property type="entry name" value="HEPARAN SULFATE SULFOTRANSFERASE"/>
    <property type="match status" value="1"/>
</dbReference>
<dbReference type="Proteomes" id="UP001054857">
    <property type="component" value="Unassembled WGS sequence"/>
</dbReference>
<name>A0AAD3HLR4_9CHLO</name>
<dbReference type="Gene3D" id="3.40.50.300">
    <property type="entry name" value="P-loop containing nucleotide triphosphate hydrolases"/>
    <property type="match status" value="1"/>
</dbReference>
<evidence type="ECO:0000256" key="1">
    <source>
        <dbReference type="ARBA" id="ARBA00022679"/>
    </source>
</evidence>
<evidence type="ECO:0000256" key="3">
    <source>
        <dbReference type="SAM" id="MobiDB-lite"/>
    </source>
</evidence>